<name>A0A164L896_9CRUS</name>
<accession>A0A164L896</accession>
<dbReference type="Proteomes" id="UP000076858">
    <property type="component" value="Unassembled WGS sequence"/>
</dbReference>
<protein>
    <submittedName>
        <fullName evidence="1">Uncharacterized protein</fullName>
    </submittedName>
</protein>
<dbReference type="EMBL" id="LRGB01003164">
    <property type="protein sequence ID" value="KZS03878.1"/>
    <property type="molecule type" value="Genomic_DNA"/>
</dbReference>
<proteinExistence type="predicted"/>
<organism evidence="1 2">
    <name type="scientific">Daphnia magna</name>
    <dbReference type="NCBI Taxonomy" id="35525"/>
    <lineage>
        <taxon>Eukaryota</taxon>
        <taxon>Metazoa</taxon>
        <taxon>Ecdysozoa</taxon>
        <taxon>Arthropoda</taxon>
        <taxon>Crustacea</taxon>
        <taxon>Branchiopoda</taxon>
        <taxon>Diplostraca</taxon>
        <taxon>Cladocera</taxon>
        <taxon>Anomopoda</taxon>
        <taxon>Daphniidae</taxon>
        <taxon>Daphnia</taxon>
    </lineage>
</organism>
<evidence type="ECO:0000313" key="2">
    <source>
        <dbReference type="Proteomes" id="UP000076858"/>
    </source>
</evidence>
<gene>
    <name evidence="1" type="ORF">APZ42_033316</name>
</gene>
<comment type="caution">
    <text evidence="1">The sequence shown here is derived from an EMBL/GenBank/DDBJ whole genome shotgun (WGS) entry which is preliminary data.</text>
</comment>
<evidence type="ECO:0000313" key="1">
    <source>
        <dbReference type="EMBL" id="KZS03878.1"/>
    </source>
</evidence>
<reference evidence="1 2" key="1">
    <citation type="submission" date="2016-03" db="EMBL/GenBank/DDBJ databases">
        <title>EvidentialGene: Evidence-directed Construction of Genes on Genomes.</title>
        <authorList>
            <person name="Gilbert D.G."/>
            <person name="Choi J.-H."/>
            <person name="Mockaitis K."/>
            <person name="Colbourne J."/>
            <person name="Pfrender M."/>
        </authorList>
    </citation>
    <scope>NUCLEOTIDE SEQUENCE [LARGE SCALE GENOMIC DNA]</scope>
    <source>
        <strain evidence="1 2">Xinb3</strain>
        <tissue evidence="1">Complete organism</tissue>
    </source>
</reference>
<keyword evidence="2" id="KW-1185">Reference proteome</keyword>
<dbReference type="AlphaFoldDB" id="A0A164L896"/>
<sequence>MVCVTQSEEEKRVPHLFLTYWQRCVCSPHAANTARVRVWNLNL</sequence>